<dbReference type="Gene3D" id="2.60.120.10">
    <property type="entry name" value="Jelly Rolls"/>
    <property type="match status" value="1"/>
</dbReference>
<dbReference type="PANTHER" id="PTHR36114">
    <property type="entry name" value="16.7 KDA PROTEIN IN WHIE LOCUS"/>
    <property type="match status" value="1"/>
</dbReference>
<dbReference type="OrthoDB" id="5592106at2"/>
<dbReference type="InterPro" id="IPR011051">
    <property type="entry name" value="RmlC_Cupin_sf"/>
</dbReference>
<name>A0A501WA75_9RHOB</name>
<dbReference type="InterPro" id="IPR013096">
    <property type="entry name" value="Cupin_2"/>
</dbReference>
<feature type="domain" description="Cupin type-2" evidence="2">
    <location>
        <begin position="204"/>
        <end position="258"/>
    </location>
</feature>
<dbReference type="Pfam" id="PF07883">
    <property type="entry name" value="Cupin_2"/>
    <property type="match status" value="1"/>
</dbReference>
<proteinExistence type="predicted"/>
<accession>A0A501WA75</accession>
<evidence type="ECO:0000313" key="4">
    <source>
        <dbReference type="Proteomes" id="UP000319255"/>
    </source>
</evidence>
<dbReference type="Proteomes" id="UP000319255">
    <property type="component" value="Unassembled WGS sequence"/>
</dbReference>
<dbReference type="EMBL" id="VFRP01000054">
    <property type="protein sequence ID" value="TPE45702.1"/>
    <property type="molecule type" value="Genomic_DNA"/>
</dbReference>
<evidence type="ECO:0000259" key="2">
    <source>
        <dbReference type="Pfam" id="PF07883"/>
    </source>
</evidence>
<dbReference type="InterPro" id="IPR014710">
    <property type="entry name" value="RmlC-like_jellyroll"/>
</dbReference>
<sequence>MRRHVQFPRQSFQALAPHQPLHSRQFHLRRKALPRTGLGPAAASVWGARRRGRGLRRARFHVALLVHALPPFLGKVALDAVSRNRAPAQGTAVRGLPGSNPFLSFAPSRTACARAYSPRKSNTDFLKNQSGSEPCRSFSSQPPGKRAKLSDTGASGLEEKKMDVRSAKVEPTIEHEGSCLTYFMFPKESVRNNTMGSYLEYVAEFELKPGASLHPHYHDSMEFYRILEGEAIIQIEDEQRLLTPGDLVHIPRNARHSIWPARAGESFRAFSFAASFMAENAGPINCELPAPRNVVDVERA</sequence>
<feature type="compositionally biased region" description="Polar residues" evidence="1">
    <location>
        <begin position="123"/>
        <end position="142"/>
    </location>
</feature>
<dbReference type="InterPro" id="IPR052044">
    <property type="entry name" value="PKS_Associated_Protein"/>
</dbReference>
<dbReference type="SUPFAM" id="SSF51182">
    <property type="entry name" value="RmlC-like cupins"/>
    <property type="match status" value="1"/>
</dbReference>
<protein>
    <submittedName>
        <fullName evidence="3">Cupin domain-containing protein</fullName>
    </submittedName>
</protein>
<feature type="compositionally biased region" description="Basic and acidic residues" evidence="1">
    <location>
        <begin position="157"/>
        <end position="169"/>
    </location>
</feature>
<gene>
    <name evidence="3" type="ORF">FJM51_22500</name>
</gene>
<feature type="region of interest" description="Disordered" evidence="1">
    <location>
        <begin position="123"/>
        <end position="169"/>
    </location>
</feature>
<evidence type="ECO:0000313" key="3">
    <source>
        <dbReference type="EMBL" id="TPE45702.1"/>
    </source>
</evidence>
<keyword evidence="4" id="KW-1185">Reference proteome</keyword>
<reference evidence="3 4" key="1">
    <citation type="submission" date="2019-06" db="EMBL/GenBank/DDBJ databases">
        <title>A novel bacterium of genus Amaricoccus, isolated from marine sediment.</title>
        <authorList>
            <person name="Huang H."/>
            <person name="Mo K."/>
            <person name="Hu Y."/>
        </authorList>
    </citation>
    <scope>NUCLEOTIDE SEQUENCE [LARGE SCALE GENOMIC DNA]</scope>
    <source>
        <strain evidence="3 4">HB172011</strain>
    </source>
</reference>
<evidence type="ECO:0000256" key="1">
    <source>
        <dbReference type="SAM" id="MobiDB-lite"/>
    </source>
</evidence>
<dbReference type="PANTHER" id="PTHR36114:SF1">
    <property type="entry name" value="16.7 KDA PROTEIN IN WHIE LOCUS"/>
    <property type="match status" value="1"/>
</dbReference>
<dbReference type="AlphaFoldDB" id="A0A501WA75"/>
<organism evidence="3 4">
    <name type="scientific">Amaricoccus solimangrovi</name>
    <dbReference type="NCBI Taxonomy" id="2589815"/>
    <lineage>
        <taxon>Bacteria</taxon>
        <taxon>Pseudomonadati</taxon>
        <taxon>Pseudomonadota</taxon>
        <taxon>Alphaproteobacteria</taxon>
        <taxon>Rhodobacterales</taxon>
        <taxon>Paracoccaceae</taxon>
        <taxon>Amaricoccus</taxon>
    </lineage>
</organism>
<comment type="caution">
    <text evidence="3">The sequence shown here is derived from an EMBL/GenBank/DDBJ whole genome shotgun (WGS) entry which is preliminary data.</text>
</comment>